<dbReference type="SUPFAM" id="SSF48371">
    <property type="entry name" value="ARM repeat"/>
    <property type="match status" value="1"/>
</dbReference>
<dbReference type="GO" id="GO:0005737">
    <property type="term" value="C:cytoplasm"/>
    <property type="evidence" value="ECO:0007669"/>
    <property type="project" value="TreeGrafter"/>
</dbReference>
<dbReference type="FunFam" id="1.25.10.10:FF:000237">
    <property type="entry name" value="Pumilio homolog 9"/>
    <property type="match status" value="1"/>
</dbReference>
<evidence type="ECO:0000313" key="9">
    <source>
        <dbReference type="Proteomes" id="UP000237105"/>
    </source>
</evidence>
<feature type="repeat" description="Pumilio" evidence="5">
    <location>
        <begin position="392"/>
        <end position="427"/>
    </location>
</feature>
<feature type="compositionally biased region" description="Polar residues" evidence="6">
    <location>
        <begin position="45"/>
        <end position="61"/>
    </location>
</feature>
<evidence type="ECO:0000256" key="3">
    <source>
        <dbReference type="ARBA" id="ARBA00022884"/>
    </source>
</evidence>
<dbReference type="PROSITE" id="PS50303">
    <property type="entry name" value="PUM_HD"/>
    <property type="match status" value="1"/>
</dbReference>
<feature type="repeat" description="Pumilio" evidence="5">
    <location>
        <begin position="464"/>
        <end position="503"/>
    </location>
</feature>
<dbReference type="InterPro" id="IPR033712">
    <property type="entry name" value="Pumilio_RNA-bd"/>
</dbReference>
<dbReference type="PANTHER" id="PTHR12537">
    <property type="entry name" value="RNA BINDING PROTEIN PUMILIO-RELATED"/>
    <property type="match status" value="1"/>
</dbReference>
<dbReference type="PANTHER" id="PTHR12537:SF13">
    <property type="entry name" value="PUMILIO HOMOLOGY DOMAIN FAMILY MEMBER 4"/>
    <property type="match status" value="1"/>
</dbReference>
<feature type="repeat" description="Pumilio" evidence="5">
    <location>
        <begin position="612"/>
        <end position="647"/>
    </location>
</feature>
<protein>
    <submittedName>
        <fullName evidence="8">Coatomer beta subunit</fullName>
    </submittedName>
</protein>
<dbReference type="AlphaFoldDB" id="A0A2P5CKI6"/>
<reference evidence="9" key="1">
    <citation type="submission" date="2016-06" db="EMBL/GenBank/DDBJ databases">
        <title>Parallel loss of symbiosis genes in relatives of nitrogen-fixing non-legume Parasponia.</title>
        <authorList>
            <person name="Van Velzen R."/>
            <person name="Holmer R."/>
            <person name="Bu F."/>
            <person name="Rutten L."/>
            <person name="Van Zeijl A."/>
            <person name="Liu W."/>
            <person name="Santuari L."/>
            <person name="Cao Q."/>
            <person name="Sharma T."/>
            <person name="Shen D."/>
            <person name="Roswanjaya Y."/>
            <person name="Wardhani T."/>
            <person name="Kalhor M.S."/>
            <person name="Jansen J."/>
            <person name="Van den Hoogen J."/>
            <person name="Gungor B."/>
            <person name="Hartog M."/>
            <person name="Hontelez J."/>
            <person name="Verver J."/>
            <person name="Yang W.-C."/>
            <person name="Schijlen E."/>
            <person name="Repin R."/>
            <person name="Schilthuizen M."/>
            <person name="Schranz E."/>
            <person name="Heidstra R."/>
            <person name="Miyata K."/>
            <person name="Fedorova E."/>
            <person name="Kohlen W."/>
            <person name="Bisseling T."/>
            <person name="Smit S."/>
            <person name="Geurts R."/>
        </authorList>
    </citation>
    <scope>NUCLEOTIDE SEQUENCE [LARGE SCALE GENOMIC DNA]</scope>
    <source>
        <strain evidence="9">cv. WU1-14</strain>
    </source>
</reference>
<feature type="repeat" description="Pumilio" evidence="5">
    <location>
        <begin position="504"/>
        <end position="539"/>
    </location>
</feature>
<dbReference type="InterPro" id="IPR001313">
    <property type="entry name" value="Pumilio_RNA-bd_rpt"/>
</dbReference>
<feature type="region of interest" description="Disordered" evidence="6">
    <location>
        <begin position="1"/>
        <end position="61"/>
    </location>
</feature>
<keyword evidence="9" id="KW-1185">Reference proteome</keyword>
<dbReference type="OrthoDB" id="668540at2759"/>
<evidence type="ECO:0000256" key="4">
    <source>
        <dbReference type="ARBA" id="ARBA00058490"/>
    </source>
</evidence>
<dbReference type="SMART" id="SM00025">
    <property type="entry name" value="Pumilio"/>
    <property type="match status" value="8"/>
</dbReference>
<keyword evidence="3" id="KW-0694">RNA-binding</keyword>
<evidence type="ECO:0000259" key="7">
    <source>
        <dbReference type="PROSITE" id="PS50303"/>
    </source>
</evidence>
<dbReference type="InterPro" id="IPR011989">
    <property type="entry name" value="ARM-like"/>
</dbReference>
<keyword evidence="2" id="KW-0810">Translation regulation</keyword>
<proteinExistence type="predicted"/>
<evidence type="ECO:0000256" key="1">
    <source>
        <dbReference type="ARBA" id="ARBA00022737"/>
    </source>
</evidence>
<accession>A0A2P5CKI6</accession>
<comment type="function">
    <text evidence="4">Sequence-specific RNA-binding protein that regulates translation and mRNA stability by binding the 3'-UTR of target mRNAs.</text>
</comment>
<feature type="domain" description="PUM-HD" evidence="7">
    <location>
        <begin position="363"/>
        <end position="711"/>
    </location>
</feature>
<dbReference type="EMBL" id="JXTB01000120">
    <property type="protein sequence ID" value="PON61567.1"/>
    <property type="molecule type" value="Genomic_DNA"/>
</dbReference>
<evidence type="ECO:0000256" key="6">
    <source>
        <dbReference type="SAM" id="MobiDB-lite"/>
    </source>
</evidence>
<dbReference type="InterPro" id="IPR033133">
    <property type="entry name" value="PUM-HD"/>
</dbReference>
<organism evidence="8 9">
    <name type="scientific">Parasponia andersonii</name>
    <name type="common">Sponia andersonii</name>
    <dbReference type="NCBI Taxonomy" id="3476"/>
    <lineage>
        <taxon>Eukaryota</taxon>
        <taxon>Viridiplantae</taxon>
        <taxon>Streptophyta</taxon>
        <taxon>Embryophyta</taxon>
        <taxon>Tracheophyta</taxon>
        <taxon>Spermatophyta</taxon>
        <taxon>Magnoliopsida</taxon>
        <taxon>eudicotyledons</taxon>
        <taxon>Gunneridae</taxon>
        <taxon>Pentapetalae</taxon>
        <taxon>rosids</taxon>
        <taxon>fabids</taxon>
        <taxon>Rosales</taxon>
        <taxon>Cannabaceae</taxon>
        <taxon>Parasponia</taxon>
    </lineage>
</organism>
<gene>
    <name evidence="8" type="ORF">PanWU01x14_144830</name>
</gene>
<feature type="repeat" description="Pumilio" evidence="5">
    <location>
        <begin position="576"/>
        <end position="611"/>
    </location>
</feature>
<evidence type="ECO:0000256" key="2">
    <source>
        <dbReference type="ARBA" id="ARBA00022845"/>
    </source>
</evidence>
<dbReference type="GO" id="GO:0003729">
    <property type="term" value="F:mRNA binding"/>
    <property type="evidence" value="ECO:0007669"/>
    <property type="project" value="TreeGrafter"/>
</dbReference>
<evidence type="ECO:0000256" key="5">
    <source>
        <dbReference type="PROSITE-ProRule" id="PRU00317"/>
    </source>
</evidence>
<keyword evidence="1" id="KW-0677">Repeat</keyword>
<dbReference type="Pfam" id="PF00806">
    <property type="entry name" value="PUF"/>
    <property type="match status" value="8"/>
</dbReference>
<dbReference type="PROSITE" id="PS50302">
    <property type="entry name" value="PUM"/>
    <property type="match status" value="8"/>
</dbReference>
<feature type="repeat" description="Pumilio" evidence="5">
    <location>
        <begin position="540"/>
        <end position="575"/>
    </location>
</feature>
<dbReference type="Gene3D" id="1.25.10.10">
    <property type="entry name" value="Leucine-rich Repeat Variant"/>
    <property type="match status" value="1"/>
</dbReference>
<dbReference type="GO" id="GO:0006417">
    <property type="term" value="P:regulation of translation"/>
    <property type="evidence" value="ECO:0007669"/>
    <property type="project" value="UniProtKB-KW"/>
</dbReference>
<dbReference type="InterPro" id="IPR016024">
    <property type="entry name" value="ARM-type_fold"/>
</dbReference>
<feature type="repeat" description="Pumilio" evidence="5">
    <location>
        <begin position="428"/>
        <end position="463"/>
    </location>
</feature>
<feature type="repeat" description="Pumilio" evidence="5">
    <location>
        <begin position="648"/>
        <end position="686"/>
    </location>
</feature>
<comment type="caution">
    <text evidence="8">The sequence shown here is derived from an EMBL/GenBank/DDBJ whole genome shotgun (WGS) entry which is preliminary data.</text>
</comment>
<dbReference type="CDD" id="cd07920">
    <property type="entry name" value="Pumilio"/>
    <property type="match status" value="1"/>
</dbReference>
<sequence length="711" mass="79962">MKREKEFEKSLNGMFNPPSSPYFNRGDDDHSHFVGGSSLDRGSRQSEYSHSNSLSNGFDCSSYSSPSEDLREVLLNSSPDYSQTKKEELVNDLGLPESLCRMHIRDKQEEGTKIRGFDWNPDGFGLGDGSFGGPISCNFQSYGQYEDFKNDPSDYEAFRSFNGGVPASFDGDMRFKPLRFQQGCNVGDETGSPLTHIYPTSRNSGPSFNHNQMSNVLGQTHEKDGGRCYGDVQLQNPISKPYRSGNFVCSQLHGMDSNGGKGIRGSLSSPELLQPKQGVNMNNPLHSAPMMKGRSKAKTPVFEYKQYAGDLKGFSCEDSFIIEGKCLSAVTKERKSPSHKKSSHNDITISNERDKSFSLDCYSRCREIHENRRRSRSDLQLPSPPLFCSLDELQSYIYLIAKDQYGCRTLQTLFDEGTSQAVQIIFDGVIDHVVELSTNAFGNYLVQKLLDVCSKEQKLHIVLVMTQEPGQLVKISLDTHGTRVVQKLIETAKDRELVYYLMSALEPGFLELIKDLNGNHVVLRCLHCLTNEDNSPIFDAAAKFCVEIATHRHGCCVLQRCISHSTGKYQLKLMKEILNNALHLAQDPYGNYVVQFIIELRLTSATAKLASQFKGHYVYLSTQKFSSHVVEKCLKHLKETRPRIIYELLSVSHFHHLLQDPYANYVIQSALEVTKGAGVLHDSLVRAVRPHTSLRTSPFCKKIFSKNLLKK</sequence>
<dbReference type="Proteomes" id="UP000237105">
    <property type="component" value="Unassembled WGS sequence"/>
</dbReference>
<name>A0A2P5CKI6_PARAD</name>
<evidence type="ECO:0000313" key="8">
    <source>
        <dbReference type="EMBL" id="PON61567.1"/>
    </source>
</evidence>